<evidence type="ECO:0000256" key="6">
    <source>
        <dbReference type="ARBA" id="ARBA00023004"/>
    </source>
</evidence>
<dbReference type="GO" id="GO:0018576">
    <property type="term" value="F:catechol 1,2-dioxygenase activity"/>
    <property type="evidence" value="ECO:0007669"/>
    <property type="project" value="InterPro"/>
</dbReference>
<evidence type="ECO:0000259" key="7">
    <source>
        <dbReference type="Pfam" id="PF00775"/>
    </source>
</evidence>
<evidence type="ECO:0000313" key="10">
    <source>
        <dbReference type="Proteomes" id="UP000019376"/>
    </source>
</evidence>
<sequence>MTTPRFDPRFTENVINAMGPNTSPRIRQVMGSLIRHVHDFARENELTVDEWMAGVKLLNWAGQMSDDKRNEGQLVCDVLGLESLVDEITFTLAGEAKDAPTATAILGPFFRADTPYRPNGTDIVLTKPKGGGEMVFMHGHVIDFRTKKPLAGADVEVWQASTNGLYEQQDPEQAEHNLRGKFKTDEEGRYYFYCLRPTPYPIPNDGPSGKLLTLMDRHPFRPAHIHILATKEGYRPLTTQIFDRQDKYLDNDSVFAVKDSLIVDFVPLKNDPHASLELEYDVKLVADAVSNDV</sequence>
<feature type="domain" description="Catechol dioxygenase N-terminal" evidence="8">
    <location>
        <begin position="24"/>
        <end position="89"/>
    </location>
</feature>
<accession>S8AVL6</accession>
<evidence type="ECO:0000256" key="1">
    <source>
        <dbReference type="ARBA" id="ARBA00001965"/>
    </source>
</evidence>
<protein>
    <recommendedName>
        <fullName evidence="11">Intradiol ring-cleavage dioxygenases domain-containing protein</fullName>
    </recommendedName>
</protein>
<dbReference type="InterPro" id="IPR050770">
    <property type="entry name" value="Intradiol_RC_Dioxygenase"/>
</dbReference>
<evidence type="ECO:0000256" key="2">
    <source>
        <dbReference type="ARBA" id="ARBA00007825"/>
    </source>
</evidence>
<dbReference type="STRING" id="933388.S8AVL6"/>
<comment type="cofactor">
    <cofactor evidence="1">
        <name>Fe(3+)</name>
        <dbReference type="ChEBI" id="CHEBI:29034"/>
    </cofactor>
</comment>
<keyword evidence="10" id="KW-1185">Reference proteome</keyword>
<dbReference type="PANTHER" id="PTHR33711:SF7">
    <property type="entry name" value="INTRADIOL RING-CLEAVAGE DIOXYGENASES DOMAIN-CONTAINING PROTEIN-RELATED"/>
    <property type="match status" value="1"/>
</dbReference>
<dbReference type="EMBL" id="KB644412">
    <property type="protein sequence ID" value="EPS30288.1"/>
    <property type="molecule type" value="Genomic_DNA"/>
</dbReference>
<dbReference type="Pfam" id="PF00775">
    <property type="entry name" value="Dioxygenase_C"/>
    <property type="match status" value="1"/>
</dbReference>
<dbReference type="Pfam" id="PF04444">
    <property type="entry name" value="Dioxygenase_N"/>
    <property type="match status" value="1"/>
</dbReference>
<evidence type="ECO:0000256" key="4">
    <source>
        <dbReference type="ARBA" id="ARBA00022964"/>
    </source>
</evidence>
<evidence type="ECO:0008006" key="11">
    <source>
        <dbReference type="Google" id="ProtNLM"/>
    </source>
</evidence>
<keyword evidence="6" id="KW-0408">Iron</keyword>
<dbReference type="AlphaFoldDB" id="S8AVL6"/>
<dbReference type="InterPro" id="IPR000627">
    <property type="entry name" value="Intradiol_dOase_C"/>
</dbReference>
<dbReference type="OrthoDB" id="5238185at2759"/>
<keyword evidence="5" id="KW-0560">Oxidoreductase</keyword>
<dbReference type="PANTHER" id="PTHR33711">
    <property type="entry name" value="DIOXYGENASE, PUTATIVE (AFU_ORTHOLOGUE AFUA_2G02910)-RELATED"/>
    <property type="match status" value="1"/>
</dbReference>
<evidence type="ECO:0000256" key="3">
    <source>
        <dbReference type="ARBA" id="ARBA00022723"/>
    </source>
</evidence>
<name>S8AVL6_PENO1</name>
<gene>
    <name evidence="9" type="ORF">PDE_05239</name>
</gene>
<dbReference type="InterPro" id="IPR015889">
    <property type="entry name" value="Intradiol_dOase_core"/>
</dbReference>
<dbReference type="GO" id="GO:0009712">
    <property type="term" value="P:catechol-containing compound metabolic process"/>
    <property type="evidence" value="ECO:0007669"/>
    <property type="project" value="InterPro"/>
</dbReference>
<dbReference type="InterPro" id="IPR039390">
    <property type="entry name" value="1_2-HQD/HQD"/>
</dbReference>
<dbReference type="Proteomes" id="UP000019376">
    <property type="component" value="Unassembled WGS sequence"/>
</dbReference>
<organism evidence="9 10">
    <name type="scientific">Penicillium oxalicum (strain 114-2 / CGMCC 5302)</name>
    <name type="common">Penicillium decumbens</name>
    <dbReference type="NCBI Taxonomy" id="933388"/>
    <lineage>
        <taxon>Eukaryota</taxon>
        <taxon>Fungi</taxon>
        <taxon>Dikarya</taxon>
        <taxon>Ascomycota</taxon>
        <taxon>Pezizomycotina</taxon>
        <taxon>Eurotiomycetes</taxon>
        <taxon>Eurotiomycetidae</taxon>
        <taxon>Eurotiales</taxon>
        <taxon>Aspergillaceae</taxon>
        <taxon>Penicillium</taxon>
    </lineage>
</organism>
<dbReference type="CDD" id="cd03461">
    <property type="entry name" value="1_2-HQD"/>
    <property type="match status" value="1"/>
</dbReference>
<keyword evidence="3" id="KW-0479">Metal-binding</keyword>
<dbReference type="GO" id="GO:0008199">
    <property type="term" value="F:ferric iron binding"/>
    <property type="evidence" value="ECO:0007669"/>
    <property type="project" value="InterPro"/>
</dbReference>
<dbReference type="PhylomeDB" id="S8AVL6"/>
<keyword evidence="4" id="KW-0223">Dioxygenase</keyword>
<comment type="similarity">
    <text evidence="2">Belongs to the intradiol ring-cleavage dioxygenase family.</text>
</comment>
<reference evidence="9 10" key="1">
    <citation type="journal article" date="2013" name="PLoS ONE">
        <title>Genomic and secretomic analyses reveal unique features of the lignocellulolytic enzyme system of Penicillium decumbens.</title>
        <authorList>
            <person name="Liu G."/>
            <person name="Zhang L."/>
            <person name="Wei X."/>
            <person name="Zou G."/>
            <person name="Qin Y."/>
            <person name="Ma L."/>
            <person name="Li J."/>
            <person name="Zheng H."/>
            <person name="Wang S."/>
            <person name="Wang C."/>
            <person name="Xun L."/>
            <person name="Zhao G.-P."/>
            <person name="Zhou Z."/>
            <person name="Qu Y."/>
        </authorList>
    </citation>
    <scope>NUCLEOTIDE SEQUENCE [LARGE SCALE GENOMIC DNA]</scope>
    <source>
        <strain evidence="10">114-2 / CGMCC 5302</strain>
    </source>
</reference>
<dbReference type="HOGENOM" id="CLU_046727_1_1_1"/>
<evidence type="ECO:0000313" key="9">
    <source>
        <dbReference type="EMBL" id="EPS30288.1"/>
    </source>
</evidence>
<dbReference type="eggNOG" id="ENOG502QU2V">
    <property type="taxonomic scope" value="Eukaryota"/>
</dbReference>
<evidence type="ECO:0000259" key="8">
    <source>
        <dbReference type="Pfam" id="PF04444"/>
    </source>
</evidence>
<dbReference type="SUPFAM" id="SSF49482">
    <property type="entry name" value="Aromatic compound dioxygenase"/>
    <property type="match status" value="1"/>
</dbReference>
<evidence type="ECO:0000256" key="5">
    <source>
        <dbReference type="ARBA" id="ARBA00023002"/>
    </source>
</evidence>
<feature type="domain" description="Intradiol ring-cleavage dioxygenases" evidence="7">
    <location>
        <begin position="107"/>
        <end position="284"/>
    </location>
</feature>
<dbReference type="Gene3D" id="2.60.130.10">
    <property type="entry name" value="Aromatic compound dioxygenase"/>
    <property type="match status" value="1"/>
</dbReference>
<proteinExistence type="inferred from homology"/>
<dbReference type="InterPro" id="IPR007535">
    <property type="entry name" value="Catechol_dOase_N"/>
</dbReference>